<keyword evidence="3" id="KW-1185">Reference proteome</keyword>
<dbReference type="Proteomes" id="UP000028999">
    <property type="component" value="Unassembled WGS sequence"/>
</dbReference>
<evidence type="ECO:0000313" key="2">
    <source>
        <dbReference type="EMBL" id="CDY30972.1"/>
    </source>
</evidence>
<dbReference type="EMBL" id="LK032265">
    <property type="protein sequence ID" value="CDY30972.1"/>
    <property type="molecule type" value="Genomic_DNA"/>
</dbReference>
<evidence type="ECO:0000313" key="1">
    <source>
        <dbReference type="EMBL" id="CAF1849792.1"/>
    </source>
</evidence>
<dbReference type="PaxDb" id="3708-A0A078H0H3"/>
<name>A0A078H0H3_BRANA</name>
<evidence type="ECO:0000313" key="3">
    <source>
        <dbReference type="Proteomes" id="UP000028999"/>
    </source>
</evidence>
<proteinExistence type="predicted"/>
<reference evidence="2" key="2">
    <citation type="submission" date="2014-06" db="EMBL/GenBank/DDBJ databases">
        <authorList>
            <person name="Genoscope - CEA"/>
        </authorList>
    </citation>
    <scope>NUCLEOTIDE SEQUENCE</scope>
</reference>
<dbReference type="STRING" id="3708.A0A078H0H3"/>
<reference evidence="1" key="3">
    <citation type="submission" date="2021-01" db="EMBL/GenBank/DDBJ databases">
        <authorList>
            <consortium name="Genoscope - CEA"/>
            <person name="William W."/>
        </authorList>
    </citation>
    <scope>NUCLEOTIDE SEQUENCE</scope>
</reference>
<dbReference type="AlphaFoldDB" id="A0A078H0H3"/>
<dbReference type="Proteomes" id="UP001295469">
    <property type="component" value="Chromosome C04"/>
</dbReference>
<reference evidence="2 3" key="1">
    <citation type="journal article" date="2014" name="Science">
        <title>Plant genetics. Early allopolyploid evolution in the post-Neolithic Brassica napus oilseed genome.</title>
        <authorList>
            <person name="Chalhoub B."/>
            <person name="Denoeud F."/>
            <person name="Liu S."/>
            <person name="Parkin I.A."/>
            <person name="Tang H."/>
            <person name="Wang X."/>
            <person name="Chiquet J."/>
            <person name="Belcram H."/>
            <person name="Tong C."/>
            <person name="Samans B."/>
            <person name="Correa M."/>
            <person name="Da Silva C."/>
            <person name="Just J."/>
            <person name="Falentin C."/>
            <person name="Koh C.S."/>
            <person name="Le Clainche I."/>
            <person name="Bernard M."/>
            <person name="Bento P."/>
            <person name="Noel B."/>
            <person name="Labadie K."/>
            <person name="Alberti A."/>
            <person name="Charles M."/>
            <person name="Arnaud D."/>
            <person name="Guo H."/>
            <person name="Daviaud C."/>
            <person name="Alamery S."/>
            <person name="Jabbari K."/>
            <person name="Zhao M."/>
            <person name="Edger P.P."/>
            <person name="Chelaifa H."/>
            <person name="Tack D."/>
            <person name="Lassalle G."/>
            <person name="Mestiri I."/>
            <person name="Schnel N."/>
            <person name="Le Paslier M.C."/>
            <person name="Fan G."/>
            <person name="Renault V."/>
            <person name="Bayer P.E."/>
            <person name="Golicz A.A."/>
            <person name="Manoli S."/>
            <person name="Lee T.H."/>
            <person name="Thi V.H."/>
            <person name="Chalabi S."/>
            <person name="Hu Q."/>
            <person name="Fan C."/>
            <person name="Tollenaere R."/>
            <person name="Lu Y."/>
            <person name="Battail C."/>
            <person name="Shen J."/>
            <person name="Sidebottom C.H."/>
            <person name="Wang X."/>
            <person name="Canaguier A."/>
            <person name="Chauveau A."/>
            <person name="Berard A."/>
            <person name="Deniot G."/>
            <person name="Guan M."/>
            <person name="Liu Z."/>
            <person name="Sun F."/>
            <person name="Lim Y.P."/>
            <person name="Lyons E."/>
            <person name="Town C.D."/>
            <person name="Bancroft I."/>
            <person name="Wang X."/>
            <person name="Meng J."/>
            <person name="Ma J."/>
            <person name="Pires J.C."/>
            <person name="King G.J."/>
            <person name="Brunel D."/>
            <person name="Delourme R."/>
            <person name="Renard M."/>
            <person name="Aury J.M."/>
            <person name="Adams K.L."/>
            <person name="Batley J."/>
            <person name="Snowdon R.J."/>
            <person name="Tost J."/>
            <person name="Edwards D."/>
            <person name="Zhou Y."/>
            <person name="Hua W."/>
            <person name="Sharpe A.G."/>
            <person name="Paterson A.H."/>
            <person name="Guan C."/>
            <person name="Wincker P."/>
        </authorList>
    </citation>
    <scope>NUCLEOTIDE SEQUENCE [LARGE SCALE GENOMIC DNA]</scope>
    <source>
        <strain evidence="3">cv. Darmor-bzh</strain>
    </source>
</reference>
<dbReference type="Gramene" id="CDY30972">
    <property type="protein sequence ID" value="CDY30972"/>
    <property type="gene ID" value="GSBRNA2T00047001001"/>
</dbReference>
<protein>
    <submittedName>
        <fullName evidence="1">(rape) hypothetical protein</fullName>
    </submittedName>
    <submittedName>
        <fullName evidence="2">BnaC04g24520D protein</fullName>
    </submittedName>
</protein>
<dbReference type="PANTHER" id="PTHR47555:SF2">
    <property type="entry name" value="N-ACETYLGLUCOSAMINYL TRANSFERASE COMPONENT FAMILY PROTEIN _ GPI1 FAMILY PROTEIN"/>
    <property type="match status" value="1"/>
</dbReference>
<dbReference type="EMBL" id="HG994368">
    <property type="protein sequence ID" value="CAF1849792.1"/>
    <property type="molecule type" value="Genomic_DNA"/>
</dbReference>
<accession>A0A078H0H3</accession>
<dbReference type="PANTHER" id="PTHR47555">
    <property type="entry name" value="N-ACETYLGLUCOSAMINYL TRANSFERASE COMPONENT FAMILY PROTEIN / GPI1 FAMILY PROTEIN"/>
    <property type="match status" value="1"/>
</dbReference>
<gene>
    <name evidence="2" type="primary">BnaC04g24520D</name>
    <name evidence="1" type="ORF">DARMORV10_C04P35350.1</name>
    <name evidence="2" type="ORF">GSBRNA2T00047001001</name>
</gene>
<organism evidence="2 3">
    <name type="scientific">Brassica napus</name>
    <name type="common">Rape</name>
    <dbReference type="NCBI Taxonomy" id="3708"/>
    <lineage>
        <taxon>Eukaryota</taxon>
        <taxon>Viridiplantae</taxon>
        <taxon>Streptophyta</taxon>
        <taxon>Embryophyta</taxon>
        <taxon>Tracheophyta</taxon>
        <taxon>Spermatophyta</taxon>
        <taxon>Magnoliopsida</taxon>
        <taxon>eudicotyledons</taxon>
        <taxon>Gunneridae</taxon>
        <taxon>Pentapetalae</taxon>
        <taxon>rosids</taxon>
        <taxon>malvids</taxon>
        <taxon>Brassicales</taxon>
        <taxon>Brassicaceae</taxon>
        <taxon>Brassiceae</taxon>
        <taxon>Brassica</taxon>
    </lineage>
</organism>
<sequence length="211" mass="23737">MTLHTWTCQVIVYDTPVSSSPQRKAPLKKPKWVHALHKRQPLIDMETVILSINCASAAKLAYKKLSTQDIFFDMVVTRRTFELSINSLLQPYPILLSTFKFSNFLKEEKASLQRHTTWSAIAVDLVLGNLIGLLPLLFHTRPVCSWIFHFAKEFTNDDILQSGSVWLMGVPASCNCSSLGNHTGVLSPNSSFSSFVEAFQVNNITPPLQNR</sequence>